<dbReference type="Proteomes" id="UP000829447">
    <property type="component" value="Linkage Group LG28"/>
</dbReference>
<name>A0ACC5XVL8_PANGG</name>
<proteinExistence type="predicted"/>
<sequence length="415" mass="45712">MSLDWGRKPEYPEETPEAQGEYANSAHTGRGIERPTPENRLTAREQKRLSFTHIIPVGAAMLMYDYPVKADRETGYSSLVKAQAETYSAMFSIGPHPSQYSYAPHYPTYHSPPRTHTHTHTPPHGPDAPTHTQLEPVDLSLSKKSSPPPLSSSSSPSSSSSSSSRATPPSPYERISRSDSASMTGSPSGSPRLLTPPMTLSFPTVSSGQNYTLVAPLVSATGPGLIPVLPSVILPSMPLLYPPHVLPSSIMLFPTTPDDQKGGATSLKSDGAQDHQPIKSEPHSETAPSTYRQEIPSPSMPSYNEANTHSVIVHAPKVESPDPLKKRRIHRCDFGGCNKVYTKSSHLKAHRRTHTGEKPYKCSWEGCTWKFARSDELTRHYRKHTGSKPFKCPDCDRSFSRSDHLALHRKRHMLA</sequence>
<accession>A0ACC5XVL8</accession>
<dbReference type="EMBL" id="CM040481">
    <property type="protein sequence ID" value="MCI4395074.1"/>
    <property type="molecule type" value="Genomic_DNA"/>
</dbReference>
<gene>
    <name evidence="1" type="ORF">PGIGA_G00176190</name>
</gene>
<comment type="caution">
    <text evidence="1">The sequence shown here is derived from an EMBL/GenBank/DDBJ whole genome shotgun (WGS) entry which is preliminary data.</text>
</comment>
<organism evidence="1 2">
    <name type="scientific">Pangasianodon gigas</name>
    <name type="common">Mekong giant catfish</name>
    <name type="synonym">Pangasius gigas</name>
    <dbReference type="NCBI Taxonomy" id="30993"/>
    <lineage>
        <taxon>Eukaryota</taxon>
        <taxon>Metazoa</taxon>
        <taxon>Chordata</taxon>
        <taxon>Craniata</taxon>
        <taxon>Vertebrata</taxon>
        <taxon>Euteleostomi</taxon>
        <taxon>Actinopterygii</taxon>
        <taxon>Neopterygii</taxon>
        <taxon>Teleostei</taxon>
        <taxon>Ostariophysi</taxon>
        <taxon>Siluriformes</taxon>
        <taxon>Pangasiidae</taxon>
        <taxon>Pangasianodon</taxon>
    </lineage>
</organism>
<evidence type="ECO:0000313" key="1">
    <source>
        <dbReference type="EMBL" id="MCI4395074.1"/>
    </source>
</evidence>
<protein>
    <submittedName>
        <fullName evidence="1">Uncharacterized protein</fullName>
    </submittedName>
</protein>
<evidence type="ECO:0000313" key="2">
    <source>
        <dbReference type="Proteomes" id="UP000829447"/>
    </source>
</evidence>
<keyword evidence="2" id="KW-1185">Reference proteome</keyword>
<reference evidence="1 2" key="1">
    <citation type="journal article" date="2022" name="bioRxiv">
        <title>An ancient truncated duplication of the anti-Mullerian hormone receptor type 2 gene is a potential conserved master sex determinant in the Pangasiidae catfish family.</title>
        <authorList>
            <person name="Wen M."/>
            <person name="Pan Q."/>
            <person name="Jouanno E."/>
            <person name="Montfort J."/>
            <person name="Zahm M."/>
            <person name="Cabau C."/>
            <person name="Klopp C."/>
            <person name="Iampietro C."/>
            <person name="Roques C."/>
            <person name="Bouchez O."/>
            <person name="Castinel A."/>
            <person name="Donnadieu C."/>
            <person name="Parrinello H."/>
            <person name="Poncet C."/>
            <person name="Belmonte E."/>
            <person name="Gautier V."/>
            <person name="Avarre J.-C."/>
            <person name="Dugue R."/>
            <person name="Gustiano R."/>
            <person name="Ha T.T.T."/>
            <person name="Campet M."/>
            <person name="Sriphairoj K."/>
            <person name="Ribolli J."/>
            <person name="de Almeida F.L."/>
            <person name="Desvignes T."/>
            <person name="Postlethwait J.H."/>
            <person name="Bucao C.F."/>
            <person name="Robinson-Rechavi M."/>
            <person name="Bobe J."/>
            <person name="Herpin A."/>
            <person name="Guiguen Y."/>
        </authorList>
    </citation>
    <scope>NUCLEOTIDE SEQUENCE [LARGE SCALE GENOMIC DNA]</scope>
    <source>
        <strain evidence="1">YG-Dec2019</strain>
    </source>
</reference>